<comment type="caution">
    <text evidence="3">The sequence shown here is derived from an EMBL/GenBank/DDBJ whole genome shotgun (WGS) entry which is preliminary data.</text>
</comment>
<dbReference type="EMBL" id="RWIC01000363">
    <property type="protein sequence ID" value="TKC44867.1"/>
    <property type="molecule type" value="Genomic_DNA"/>
</dbReference>
<reference evidence="4" key="1">
    <citation type="journal article" date="2019" name="IScience">
        <title>Narwhal Genome Reveals Long-Term Low Genetic Diversity despite Current Large Abundance Size.</title>
        <authorList>
            <person name="Westbury M.V."/>
            <person name="Petersen B."/>
            <person name="Garde E."/>
            <person name="Heide-Jorgensen M.P."/>
            <person name="Lorenzen E.D."/>
        </authorList>
    </citation>
    <scope>NUCLEOTIDE SEQUENCE [LARGE SCALE GENOMIC DNA]</scope>
</reference>
<dbReference type="PANTHER" id="PTHR11645:SF0">
    <property type="entry name" value="PYRROLINE-5-CARBOXYLATE REDUCTASE 3"/>
    <property type="match status" value="1"/>
</dbReference>
<dbReference type="Proteomes" id="UP000308365">
    <property type="component" value="Unassembled WGS sequence"/>
</dbReference>
<dbReference type="AlphaFoldDB" id="A0A4U1F6X5"/>
<keyword evidence="1" id="KW-0560">Oxidoreductase</keyword>
<dbReference type="GO" id="GO:0004735">
    <property type="term" value="F:pyrroline-5-carboxylate reductase activity"/>
    <property type="evidence" value="ECO:0007669"/>
    <property type="project" value="TreeGrafter"/>
</dbReference>
<organism evidence="3 4">
    <name type="scientific">Monodon monoceros</name>
    <name type="common">Narwhal</name>
    <name type="synonym">Ceratodon monodon</name>
    <dbReference type="NCBI Taxonomy" id="40151"/>
    <lineage>
        <taxon>Eukaryota</taxon>
        <taxon>Metazoa</taxon>
        <taxon>Chordata</taxon>
        <taxon>Craniata</taxon>
        <taxon>Vertebrata</taxon>
        <taxon>Euteleostomi</taxon>
        <taxon>Mammalia</taxon>
        <taxon>Eutheria</taxon>
        <taxon>Laurasiatheria</taxon>
        <taxon>Artiodactyla</taxon>
        <taxon>Whippomorpha</taxon>
        <taxon>Cetacea</taxon>
        <taxon>Odontoceti</taxon>
        <taxon>Monodontidae</taxon>
        <taxon>Monodon</taxon>
    </lineage>
</organism>
<feature type="non-terminal residue" evidence="3">
    <location>
        <position position="1"/>
    </location>
</feature>
<evidence type="ECO:0000256" key="2">
    <source>
        <dbReference type="SAM" id="MobiDB-lite"/>
    </source>
</evidence>
<protein>
    <submittedName>
        <fullName evidence="3">Uncharacterized protein</fullName>
    </submittedName>
</protein>
<evidence type="ECO:0000313" key="4">
    <source>
        <dbReference type="Proteomes" id="UP000308365"/>
    </source>
</evidence>
<gene>
    <name evidence="3" type="ORF">EI555_011345</name>
</gene>
<evidence type="ECO:0000256" key="1">
    <source>
        <dbReference type="ARBA" id="ARBA00023002"/>
    </source>
</evidence>
<accession>A0A4U1F6X5</accession>
<feature type="region of interest" description="Disordered" evidence="2">
    <location>
        <begin position="1"/>
        <end position="57"/>
    </location>
</feature>
<evidence type="ECO:0000313" key="3">
    <source>
        <dbReference type="EMBL" id="TKC44867.1"/>
    </source>
</evidence>
<sequence>SDIDDSWTGRSDGGGVLSRGAWLPRRGPHGGALIRTGKAEAQPALTSTQTDRNLSRFPAPGCQTTHSSREVLQSCSHCHQPDILQAGLADMAPVHRLMSVGARGLSEHLEELLPQIPRVLPEGAVVGKQGRHSRSNKPRLLRTLMGACGPGEEVPQAPVDVLTRLRSSGVASALAEGAIELSMPSGLAHRLAA</sequence>
<dbReference type="PANTHER" id="PTHR11645">
    <property type="entry name" value="PYRROLINE-5-CARBOXYLATE REDUCTASE"/>
    <property type="match status" value="1"/>
</dbReference>
<proteinExistence type="predicted"/>
<name>A0A4U1F6X5_MONMO</name>
<dbReference type="GO" id="GO:0055129">
    <property type="term" value="P:L-proline biosynthetic process"/>
    <property type="evidence" value="ECO:0007669"/>
    <property type="project" value="TreeGrafter"/>
</dbReference>